<dbReference type="InterPro" id="IPR001763">
    <property type="entry name" value="Rhodanese-like_dom"/>
</dbReference>
<proteinExistence type="predicted"/>
<accession>A0A919EV25</accession>
<sequence>MGTALEGLPQDKKLVLHCKTGVRSAEVLAVLKSAGFSDAVHVGGGVIGWVNQIEPHKPVY</sequence>
<dbReference type="EMBL" id="BNBF01000007">
    <property type="protein sequence ID" value="GHG47858.1"/>
    <property type="molecule type" value="Genomic_DNA"/>
</dbReference>
<dbReference type="PROSITE" id="PS50206">
    <property type="entry name" value="RHODANESE_3"/>
    <property type="match status" value="1"/>
</dbReference>
<feature type="domain" description="Rhodanese" evidence="1">
    <location>
        <begin position="7"/>
        <end position="58"/>
    </location>
</feature>
<dbReference type="InterPro" id="IPR036873">
    <property type="entry name" value="Rhodanese-like_dom_sf"/>
</dbReference>
<evidence type="ECO:0000259" key="1">
    <source>
        <dbReference type="PROSITE" id="PS50206"/>
    </source>
</evidence>
<evidence type="ECO:0000313" key="3">
    <source>
        <dbReference type="Proteomes" id="UP000619355"/>
    </source>
</evidence>
<evidence type="ECO:0000313" key="2">
    <source>
        <dbReference type="EMBL" id="GHG47858.1"/>
    </source>
</evidence>
<dbReference type="Proteomes" id="UP000619355">
    <property type="component" value="Unassembled WGS sequence"/>
</dbReference>
<dbReference type="AlphaFoldDB" id="A0A919EV25"/>
<dbReference type="Gene3D" id="3.40.250.10">
    <property type="entry name" value="Rhodanese-like domain"/>
    <property type="match status" value="1"/>
</dbReference>
<gene>
    <name evidence="2" type="ORF">GCM10018980_27620</name>
</gene>
<keyword evidence="3" id="KW-1185">Reference proteome</keyword>
<name>A0A919EV25_9ACTN</name>
<organism evidence="2 3">
    <name type="scientific">Streptomyces capoamus</name>
    <dbReference type="NCBI Taxonomy" id="68183"/>
    <lineage>
        <taxon>Bacteria</taxon>
        <taxon>Bacillati</taxon>
        <taxon>Actinomycetota</taxon>
        <taxon>Actinomycetes</taxon>
        <taxon>Kitasatosporales</taxon>
        <taxon>Streptomycetaceae</taxon>
        <taxon>Streptomyces</taxon>
    </lineage>
</organism>
<dbReference type="Pfam" id="PF00581">
    <property type="entry name" value="Rhodanese"/>
    <property type="match status" value="1"/>
</dbReference>
<dbReference type="CDD" id="cd00158">
    <property type="entry name" value="RHOD"/>
    <property type="match status" value="1"/>
</dbReference>
<reference evidence="3" key="1">
    <citation type="journal article" date="2019" name="Int. J. Syst. Evol. Microbiol.">
        <title>The Global Catalogue of Microorganisms (GCM) 10K type strain sequencing project: providing services to taxonomists for standard genome sequencing and annotation.</title>
        <authorList>
            <consortium name="The Broad Institute Genomics Platform"/>
            <consortium name="The Broad Institute Genome Sequencing Center for Infectious Disease"/>
            <person name="Wu L."/>
            <person name="Ma J."/>
        </authorList>
    </citation>
    <scope>NUCLEOTIDE SEQUENCE [LARGE SCALE GENOMIC DNA]</scope>
    <source>
        <strain evidence="3">JCM 4253</strain>
    </source>
</reference>
<comment type="caution">
    <text evidence="2">The sequence shown here is derived from an EMBL/GenBank/DDBJ whole genome shotgun (WGS) entry which is preliminary data.</text>
</comment>
<protein>
    <recommendedName>
        <fullName evidence="1">Rhodanese domain-containing protein</fullName>
    </recommendedName>
</protein>
<dbReference type="SUPFAM" id="SSF52821">
    <property type="entry name" value="Rhodanese/Cell cycle control phosphatase"/>
    <property type="match status" value="1"/>
</dbReference>